<reference evidence="3 4" key="1">
    <citation type="submission" date="2022-10" db="EMBL/GenBank/DDBJ databases">
        <title>The complete genomes of actinobacterial strains from the NBC collection.</title>
        <authorList>
            <person name="Joergensen T.S."/>
            <person name="Alvarez Arevalo M."/>
            <person name="Sterndorff E.B."/>
            <person name="Faurdal D."/>
            <person name="Vuksanovic O."/>
            <person name="Mourched A.-S."/>
            <person name="Charusanti P."/>
            <person name="Shaw S."/>
            <person name="Blin K."/>
            <person name="Weber T."/>
        </authorList>
    </citation>
    <scope>NUCLEOTIDE SEQUENCE [LARGE SCALE GENOMIC DNA]</scope>
    <source>
        <strain evidence="3 4">NBC_00319</strain>
    </source>
</reference>
<feature type="transmembrane region" description="Helical" evidence="2">
    <location>
        <begin position="313"/>
        <end position="333"/>
    </location>
</feature>
<feature type="transmembrane region" description="Helical" evidence="2">
    <location>
        <begin position="286"/>
        <end position="307"/>
    </location>
</feature>
<name>A0AAU4JX00_9NOCA</name>
<evidence type="ECO:0000256" key="1">
    <source>
        <dbReference type="SAM" id="MobiDB-lite"/>
    </source>
</evidence>
<proteinExistence type="predicted"/>
<dbReference type="EMBL" id="CP108021">
    <property type="protein sequence ID" value="WUM18267.1"/>
    <property type="molecule type" value="Genomic_DNA"/>
</dbReference>
<dbReference type="Proteomes" id="UP001432128">
    <property type="component" value="Chromosome"/>
</dbReference>
<gene>
    <name evidence="3" type="ORF">OG579_10890</name>
</gene>
<keyword evidence="2" id="KW-1133">Transmembrane helix</keyword>
<protein>
    <recommendedName>
        <fullName evidence="5">G domain-containing protein</fullName>
    </recommendedName>
</protein>
<evidence type="ECO:0000313" key="3">
    <source>
        <dbReference type="EMBL" id="WUM18267.1"/>
    </source>
</evidence>
<keyword evidence="2" id="KW-0812">Transmembrane</keyword>
<feature type="region of interest" description="Disordered" evidence="1">
    <location>
        <begin position="407"/>
        <end position="428"/>
    </location>
</feature>
<evidence type="ECO:0008006" key="5">
    <source>
        <dbReference type="Google" id="ProtNLM"/>
    </source>
</evidence>
<keyword evidence="2" id="KW-0472">Membrane</keyword>
<sequence>MNPDTVVVVGVGRSGVTTLIEALGVVDPGLPVVRVAPADLAPPVRVRVGLLVIDPSSVVGDEEVNLFSRLRAVASTVAVVCTKVDAFWDWPTNARASRAVLDPTGRWPVFAVSGAAAVAGAVDESGVDELLGWIRQSPPVTSHDTADDTGVARRSATELAATRARLVRGRDRGRSDRLAALRSGLASIRARAVADLNAGVRDIGATSRDTVAGLRDDDVAAHAEWVAAAMTHLRDRLDARVRTELDQIRAVALLGIEPVAPAAPAPQRPPVRLRPQTERRRGAEDALLVLFGASGGAALGRLVVTPLAQVHTLQWITMPVALVIGVVMAIGVVRLRRVAALRTAVRTWTTEALGEARATIEHDLLDRITAADPVVAGQIARHHDRRARLVAEEVAAVDAQIRGSRAGGTERAVATSEHGQAIGEGKQR</sequence>
<evidence type="ECO:0000256" key="2">
    <source>
        <dbReference type="SAM" id="Phobius"/>
    </source>
</evidence>
<dbReference type="AlphaFoldDB" id="A0AAU4JX00"/>
<organism evidence="3 4">
    <name type="scientific">Williamsia herbipolensis</name>
    <dbReference type="NCBI Taxonomy" id="1603258"/>
    <lineage>
        <taxon>Bacteria</taxon>
        <taxon>Bacillati</taxon>
        <taxon>Actinomycetota</taxon>
        <taxon>Actinomycetes</taxon>
        <taxon>Mycobacteriales</taxon>
        <taxon>Nocardiaceae</taxon>
        <taxon>Williamsia</taxon>
    </lineage>
</organism>
<dbReference type="KEGG" id="whr:OG579_10890"/>
<evidence type="ECO:0000313" key="4">
    <source>
        <dbReference type="Proteomes" id="UP001432128"/>
    </source>
</evidence>
<accession>A0AAU4JX00</accession>
<keyword evidence="4" id="KW-1185">Reference proteome</keyword>
<dbReference type="RefSeq" id="WP_328855949.1">
    <property type="nucleotide sequence ID" value="NZ_CP108021.1"/>
</dbReference>